<dbReference type="AlphaFoldDB" id="A0A365PG55"/>
<reference evidence="1 2" key="1">
    <citation type="submission" date="2018-04" db="EMBL/GenBank/DDBJ databases">
        <title>Acinetobacter junii Genome sequencing and assembly.</title>
        <authorList>
            <person name="Su J."/>
            <person name="Rensing C."/>
            <person name="Mazhar H.S."/>
        </authorList>
    </citation>
    <scope>NUCLEOTIDE SEQUENCE [LARGE SCALE GENOMIC DNA]</scope>
    <source>
        <strain evidence="1 2">SC22</strain>
    </source>
</reference>
<dbReference type="Proteomes" id="UP000253688">
    <property type="component" value="Unassembled WGS sequence"/>
</dbReference>
<organism evidence="1 2">
    <name type="scientific">Acinetobacter junii</name>
    <dbReference type="NCBI Taxonomy" id="40215"/>
    <lineage>
        <taxon>Bacteria</taxon>
        <taxon>Pseudomonadati</taxon>
        <taxon>Pseudomonadota</taxon>
        <taxon>Gammaproteobacteria</taxon>
        <taxon>Moraxellales</taxon>
        <taxon>Moraxellaceae</taxon>
        <taxon>Acinetobacter</taxon>
    </lineage>
</organism>
<dbReference type="EMBL" id="QEWH01000081">
    <property type="protein sequence ID" value="RBA44403.1"/>
    <property type="molecule type" value="Genomic_DNA"/>
</dbReference>
<proteinExistence type="predicted"/>
<name>A0A365PG55_ACIJU</name>
<protein>
    <recommendedName>
        <fullName evidence="3">PIN domain-containing protein</fullName>
    </recommendedName>
</protein>
<sequence length="83" mass="10319">MHHIFIDTNVFLDFYRESKQDYDQNKLDKILNKFREKSSIYKVYLTDYLKDEVFRNRANEPYRVCRRPLFLRECPDEKSKIHP</sequence>
<accession>A0A365PG55</accession>
<evidence type="ECO:0000313" key="2">
    <source>
        <dbReference type="Proteomes" id="UP000253688"/>
    </source>
</evidence>
<evidence type="ECO:0000313" key="1">
    <source>
        <dbReference type="EMBL" id="RBA44403.1"/>
    </source>
</evidence>
<gene>
    <name evidence="1" type="ORF">DC346_13560</name>
</gene>
<evidence type="ECO:0008006" key="3">
    <source>
        <dbReference type="Google" id="ProtNLM"/>
    </source>
</evidence>
<comment type="caution">
    <text evidence="1">The sequence shown here is derived from an EMBL/GenBank/DDBJ whole genome shotgun (WGS) entry which is preliminary data.</text>
</comment>